<evidence type="ECO:0000313" key="4">
    <source>
        <dbReference type="Proteomes" id="UP000094527"/>
    </source>
</evidence>
<evidence type="ECO:0000256" key="2">
    <source>
        <dbReference type="SAM" id="SignalP"/>
    </source>
</evidence>
<feature type="region of interest" description="Disordered" evidence="1">
    <location>
        <begin position="163"/>
        <end position="237"/>
    </location>
</feature>
<keyword evidence="4" id="KW-1185">Reference proteome</keyword>
<dbReference type="AlphaFoldDB" id="A0A1D2MKK9"/>
<organism evidence="3 4">
    <name type="scientific">Orchesella cincta</name>
    <name type="common">Springtail</name>
    <name type="synonym">Podura cincta</name>
    <dbReference type="NCBI Taxonomy" id="48709"/>
    <lineage>
        <taxon>Eukaryota</taxon>
        <taxon>Metazoa</taxon>
        <taxon>Ecdysozoa</taxon>
        <taxon>Arthropoda</taxon>
        <taxon>Hexapoda</taxon>
        <taxon>Collembola</taxon>
        <taxon>Entomobryomorpha</taxon>
        <taxon>Entomobryoidea</taxon>
        <taxon>Orchesellidae</taxon>
        <taxon>Orchesellinae</taxon>
        <taxon>Orchesella</taxon>
    </lineage>
</organism>
<feature type="chain" id="PRO_5008904179" evidence="2">
    <location>
        <begin position="40"/>
        <end position="237"/>
    </location>
</feature>
<gene>
    <name evidence="3" type="ORF">Ocin01_13172</name>
</gene>
<comment type="caution">
    <text evidence="3">The sequence shown here is derived from an EMBL/GenBank/DDBJ whole genome shotgun (WGS) entry which is preliminary data.</text>
</comment>
<keyword evidence="2" id="KW-0732">Signal</keyword>
<protein>
    <submittedName>
        <fullName evidence="3">Uncharacterized protein</fullName>
    </submittedName>
</protein>
<reference evidence="3 4" key="1">
    <citation type="journal article" date="2016" name="Genome Biol. Evol.">
        <title>Gene Family Evolution Reflects Adaptation to Soil Environmental Stressors in the Genome of the Collembolan Orchesella cincta.</title>
        <authorList>
            <person name="Faddeeva-Vakhrusheva A."/>
            <person name="Derks M.F."/>
            <person name="Anvar S.Y."/>
            <person name="Agamennone V."/>
            <person name="Suring W."/>
            <person name="Smit S."/>
            <person name="van Straalen N.M."/>
            <person name="Roelofs D."/>
        </authorList>
    </citation>
    <scope>NUCLEOTIDE SEQUENCE [LARGE SCALE GENOMIC DNA]</scope>
    <source>
        <tissue evidence="3">Mixed pool</tissue>
    </source>
</reference>
<feature type="signal peptide" evidence="2">
    <location>
        <begin position="1"/>
        <end position="39"/>
    </location>
</feature>
<proteinExistence type="predicted"/>
<accession>A0A1D2MKK9</accession>
<feature type="region of interest" description="Disordered" evidence="1">
    <location>
        <begin position="43"/>
        <end position="77"/>
    </location>
</feature>
<evidence type="ECO:0000313" key="3">
    <source>
        <dbReference type="EMBL" id="ODM93508.1"/>
    </source>
</evidence>
<evidence type="ECO:0000256" key="1">
    <source>
        <dbReference type="SAM" id="MobiDB-lite"/>
    </source>
</evidence>
<name>A0A1D2MKK9_ORCCI</name>
<feature type="compositionally biased region" description="Basic and acidic residues" evidence="1">
    <location>
        <begin position="218"/>
        <end position="229"/>
    </location>
</feature>
<dbReference type="Proteomes" id="UP000094527">
    <property type="component" value="Unassembled WGS sequence"/>
</dbReference>
<sequence length="237" mass="26232">MSIKNWSPLTSEMCRVGFSKCFFLVSILALLFIAATTLAEDPDPAAAPAPAPTPAQTGNSSGNGTFELPEPEEDKPLTPEELKVVEDINNMIGEQCLLILGDCWLQLKAKKPWLKEEKRLSMCVSQTQGFMMCSQLKPEDAEKAKTAAEEKVTKARELEEVEAKKKEEMAEKALEREEQRKLQQEKLMEERARRKEEKEAKKAAAAAEAVADGDNPDDGEKKASEEKNFDNLGGGDD</sequence>
<dbReference type="EMBL" id="LJIJ01000965">
    <property type="protein sequence ID" value="ODM93508.1"/>
    <property type="molecule type" value="Genomic_DNA"/>
</dbReference>
<feature type="compositionally biased region" description="Basic and acidic residues" evidence="1">
    <location>
        <begin position="163"/>
        <end position="202"/>
    </location>
</feature>